<keyword evidence="3" id="KW-0732">Signal</keyword>
<sequence length="362" mass="41823">MQRFFILFFIFLIKNSQQSVQCLDNSGKPVDWYIFYKLPHLWDHPESVPISNGTGFLYMDPNQKTWKLMENGMDAQQNNAVYSTLEQYYGNSDNSSYFSYMYNDEWPDSTIWSNNSGHAKGVVMFDKSSGFWLIHSIPKFPSVVEFRYPSNAHWYGQMGLCLSLGFNSLADVAQQLFFYNTFTYQFNLPDYFANSVPLLTRLQKGDYQQSPPYTNSKIFKTLGGQSFRHFAKTGSWGKDLYSDYVMGELRTSIKVETWDHESGTETNLPSVCSQNAHMSTLNAAYIRLPFNINYKTYEDHSKFVVAFSDQNRLPAVPYVCIGDINRQSHQLHRGGGTMCIYEQDIYQQYANIISETVPCNNN</sequence>
<dbReference type="Pfam" id="PF03265">
    <property type="entry name" value="DNase_II"/>
    <property type="match status" value="1"/>
</dbReference>
<protein>
    <submittedName>
        <fullName evidence="4">Uncharacterized protein</fullName>
    </submittedName>
</protein>
<evidence type="ECO:0000256" key="1">
    <source>
        <dbReference type="ARBA" id="ARBA00007527"/>
    </source>
</evidence>
<evidence type="ECO:0000313" key="5">
    <source>
        <dbReference type="Proteomes" id="UP001152747"/>
    </source>
</evidence>
<feature type="signal peptide" evidence="3">
    <location>
        <begin position="1"/>
        <end position="22"/>
    </location>
</feature>
<accession>A0A9P1IJ83</accession>
<dbReference type="GO" id="GO:0006309">
    <property type="term" value="P:apoptotic DNA fragmentation"/>
    <property type="evidence" value="ECO:0007669"/>
    <property type="project" value="TreeGrafter"/>
</dbReference>
<keyword evidence="5" id="KW-1185">Reference proteome</keyword>
<dbReference type="CDD" id="cd09120">
    <property type="entry name" value="PLDc_DNaseII_1"/>
    <property type="match status" value="1"/>
</dbReference>
<gene>
    <name evidence="4" type="ORF">CAMP_LOCUS8257</name>
</gene>
<dbReference type="EMBL" id="CANHGI010000003">
    <property type="protein sequence ID" value="CAI5445620.1"/>
    <property type="molecule type" value="Genomic_DNA"/>
</dbReference>
<dbReference type="OrthoDB" id="10261598at2759"/>
<keyword evidence="2" id="KW-0378">Hydrolase</keyword>
<dbReference type="GO" id="GO:0004531">
    <property type="term" value="F:deoxyribonuclease II activity"/>
    <property type="evidence" value="ECO:0007669"/>
    <property type="project" value="InterPro"/>
</dbReference>
<dbReference type="CDD" id="cd09121">
    <property type="entry name" value="PLDc_DNaseII_2"/>
    <property type="match status" value="1"/>
</dbReference>
<dbReference type="Proteomes" id="UP001152747">
    <property type="component" value="Unassembled WGS sequence"/>
</dbReference>
<evidence type="ECO:0000256" key="2">
    <source>
        <dbReference type="ARBA" id="ARBA00022801"/>
    </source>
</evidence>
<dbReference type="AlphaFoldDB" id="A0A9P1IJ83"/>
<reference evidence="4" key="1">
    <citation type="submission" date="2022-11" db="EMBL/GenBank/DDBJ databases">
        <authorList>
            <person name="Kikuchi T."/>
        </authorList>
    </citation>
    <scope>NUCLEOTIDE SEQUENCE</scope>
    <source>
        <strain evidence="4">PS1010</strain>
    </source>
</reference>
<feature type="chain" id="PRO_5040301594" evidence="3">
    <location>
        <begin position="23"/>
        <end position="362"/>
    </location>
</feature>
<evidence type="ECO:0000313" key="4">
    <source>
        <dbReference type="EMBL" id="CAI5445620.1"/>
    </source>
</evidence>
<comment type="similarity">
    <text evidence="1">Belongs to the DNase II family.</text>
</comment>
<organism evidence="4 5">
    <name type="scientific">Caenorhabditis angaria</name>
    <dbReference type="NCBI Taxonomy" id="860376"/>
    <lineage>
        <taxon>Eukaryota</taxon>
        <taxon>Metazoa</taxon>
        <taxon>Ecdysozoa</taxon>
        <taxon>Nematoda</taxon>
        <taxon>Chromadorea</taxon>
        <taxon>Rhabditida</taxon>
        <taxon>Rhabditina</taxon>
        <taxon>Rhabditomorpha</taxon>
        <taxon>Rhabditoidea</taxon>
        <taxon>Rhabditidae</taxon>
        <taxon>Peloderinae</taxon>
        <taxon>Caenorhabditis</taxon>
    </lineage>
</organism>
<dbReference type="PANTHER" id="PTHR10858">
    <property type="entry name" value="DEOXYRIBONUCLEASE II"/>
    <property type="match status" value="1"/>
</dbReference>
<name>A0A9P1IJ83_9PELO</name>
<comment type="caution">
    <text evidence="4">The sequence shown here is derived from an EMBL/GenBank/DDBJ whole genome shotgun (WGS) entry which is preliminary data.</text>
</comment>
<proteinExistence type="inferred from homology"/>
<dbReference type="PANTHER" id="PTHR10858:SF24">
    <property type="entry name" value="CELL DEATH-RELATED NUCLEASE 6"/>
    <property type="match status" value="1"/>
</dbReference>
<evidence type="ECO:0000256" key="3">
    <source>
        <dbReference type="SAM" id="SignalP"/>
    </source>
</evidence>
<dbReference type="InterPro" id="IPR004947">
    <property type="entry name" value="DNase_II"/>
</dbReference>